<evidence type="ECO:0000313" key="6">
    <source>
        <dbReference type="EMBL" id="AQS55489.1"/>
    </source>
</evidence>
<dbReference type="InterPro" id="IPR003265">
    <property type="entry name" value="HhH-GPD_domain"/>
</dbReference>
<dbReference type="Proteomes" id="UP000188603">
    <property type="component" value="Chromosome"/>
</dbReference>
<dbReference type="OrthoDB" id="9802365at2"/>
<dbReference type="KEGG" id="ntr:B0W44_06510"/>
<keyword evidence="3" id="KW-0408">Iron</keyword>
<proteinExistence type="predicted"/>
<evidence type="ECO:0000256" key="3">
    <source>
        <dbReference type="ARBA" id="ARBA00023004"/>
    </source>
</evidence>
<feature type="domain" description="HhH-GPD" evidence="5">
    <location>
        <begin position="37"/>
        <end position="192"/>
    </location>
</feature>
<dbReference type="GO" id="GO:0003824">
    <property type="term" value="F:catalytic activity"/>
    <property type="evidence" value="ECO:0007669"/>
    <property type="project" value="InterPro"/>
</dbReference>
<dbReference type="SUPFAM" id="SSF48150">
    <property type="entry name" value="DNA-glycosylase"/>
    <property type="match status" value="1"/>
</dbReference>
<dbReference type="InterPro" id="IPR023170">
    <property type="entry name" value="HhH_base_excis_C"/>
</dbReference>
<keyword evidence="4" id="KW-0411">Iron-sulfur</keyword>
<dbReference type="PANTHER" id="PTHR10359">
    <property type="entry name" value="A/G-SPECIFIC ADENINE GLYCOSYLASE/ENDONUCLEASE III"/>
    <property type="match status" value="1"/>
</dbReference>
<dbReference type="SMART" id="SM00478">
    <property type="entry name" value="ENDO3c"/>
    <property type="match status" value="1"/>
</dbReference>
<organism evidence="6 7">
    <name type="scientific">Novibacillus thermophilus</name>
    <dbReference type="NCBI Taxonomy" id="1471761"/>
    <lineage>
        <taxon>Bacteria</taxon>
        <taxon>Bacillati</taxon>
        <taxon>Bacillota</taxon>
        <taxon>Bacilli</taxon>
        <taxon>Bacillales</taxon>
        <taxon>Thermoactinomycetaceae</taxon>
        <taxon>Novibacillus</taxon>
    </lineage>
</organism>
<evidence type="ECO:0000256" key="4">
    <source>
        <dbReference type="ARBA" id="ARBA00023014"/>
    </source>
</evidence>
<dbReference type="STRING" id="1471761.B0W44_06510"/>
<keyword evidence="2" id="KW-0479">Metal-binding</keyword>
<dbReference type="Gene3D" id="1.10.340.30">
    <property type="entry name" value="Hypothetical protein, domain 2"/>
    <property type="match status" value="1"/>
</dbReference>
<dbReference type="PANTHER" id="PTHR10359:SF19">
    <property type="entry name" value="DNA REPAIR GLYCOSYLASE MJ1434-RELATED"/>
    <property type="match status" value="1"/>
</dbReference>
<evidence type="ECO:0000256" key="2">
    <source>
        <dbReference type="ARBA" id="ARBA00022723"/>
    </source>
</evidence>
<reference evidence="6 7" key="1">
    <citation type="journal article" date="2015" name="Int. J. Syst. Evol. Microbiol.">
        <title>Novibacillus thermophilus gen. nov., sp. nov., a Gram-staining-negative and moderately thermophilic member of the family Thermoactinomycetaceae.</title>
        <authorList>
            <person name="Yang G."/>
            <person name="Chen J."/>
            <person name="Zhou S."/>
        </authorList>
    </citation>
    <scope>NUCLEOTIDE SEQUENCE [LARGE SCALE GENOMIC DNA]</scope>
    <source>
        <strain evidence="6 7">SG-1</strain>
    </source>
</reference>
<dbReference type="InterPro" id="IPR011257">
    <property type="entry name" value="DNA_glycosylase"/>
</dbReference>
<sequence length="216" mass="25095">MNWQRVYDVLAHLFPALSVSRWWGIDDPYERSWGCVLVQNTTWHNASLALNRLREHGLTSIVYMSEVEVDRLAQVIRPAGFYSRKAETLKRLAAWWVRHGGVEGVESLKTGRIRRELLGMKGIGEETADTLLLYVLDRKTFIGDQYSRRFVNRVTGEKKRTYDAIRREVLAAGLKTHDLQLLHAYIVEFGKQFCRKRNPDCPACPFAEYCHYSFRG</sequence>
<gene>
    <name evidence="6" type="ORF">B0W44_06510</name>
</gene>
<dbReference type="GO" id="GO:0051539">
    <property type="term" value="F:4 iron, 4 sulfur cluster binding"/>
    <property type="evidence" value="ECO:0007669"/>
    <property type="project" value="UniProtKB-KW"/>
</dbReference>
<dbReference type="CDD" id="cd00056">
    <property type="entry name" value="ENDO3c"/>
    <property type="match status" value="1"/>
</dbReference>
<evidence type="ECO:0000256" key="1">
    <source>
        <dbReference type="ARBA" id="ARBA00022485"/>
    </source>
</evidence>
<dbReference type="RefSeq" id="WP_077719349.1">
    <property type="nucleotide sequence ID" value="NZ_CP019699.1"/>
</dbReference>
<keyword evidence="7" id="KW-1185">Reference proteome</keyword>
<dbReference type="PIRSF" id="PIRSF001435">
    <property type="entry name" value="Nth"/>
    <property type="match status" value="1"/>
</dbReference>
<evidence type="ECO:0000259" key="5">
    <source>
        <dbReference type="SMART" id="SM00478"/>
    </source>
</evidence>
<dbReference type="Pfam" id="PF00730">
    <property type="entry name" value="HhH-GPD"/>
    <property type="match status" value="1"/>
</dbReference>
<dbReference type="AlphaFoldDB" id="A0A1U9K5Z8"/>
<keyword evidence="1" id="KW-0004">4Fe-4S</keyword>
<protein>
    <recommendedName>
        <fullName evidence="5">HhH-GPD domain-containing protein</fullName>
    </recommendedName>
</protein>
<dbReference type="Gene3D" id="1.10.1670.10">
    <property type="entry name" value="Helix-hairpin-Helix base-excision DNA repair enzymes (C-terminal)"/>
    <property type="match status" value="1"/>
</dbReference>
<dbReference type="EMBL" id="CP019699">
    <property type="protein sequence ID" value="AQS55489.1"/>
    <property type="molecule type" value="Genomic_DNA"/>
</dbReference>
<evidence type="ECO:0000313" key="7">
    <source>
        <dbReference type="Proteomes" id="UP000188603"/>
    </source>
</evidence>
<dbReference type="GO" id="GO:0006284">
    <property type="term" value="P:base-excision repair"/>
    <property type="evidence" value="ECO:0007669"/>
    <property type="project" value="InterPro"/>
</dbReference>
<dbReference type="GO" id="GO:0046872">
    <property type="term" value="F:metal ion binding"/>
    <property type="evidence" value="ECO:0007669"/>
    <property type="project" value="UniProtKB-KW"/>
</dbReference>
<name>A0A1U9K5Z8_9BACL</name>
<accession>A0A1U9K5Z8</accession>